<evidence type="ECO:0000256" key="3">
    <source>
        <dbReference type="ARBA" id="ARBA00023004"/>
    </source>
</evidence>
<protein>
    <submittedName>
        <fullName evidence="6">Radical SAM protein</fullName>
    </submittedName>
</protein>
<evidence type="ECO:0000256" key="4">
    <source>
        <dbReference type="ARBA" id="ARBA00023014"/>
    </source>
</evidence>
<evidence type="ECO:0000256" key="2">
    <source>
        <dbReference type="ARBA" id="ARBA00022723"/>
    </source>
</evidence>
<sequence>MHKFYFKKDTLIRIEHFWILLLTLDWRRFSIWNEFKPILTHIHWWNIDLLLKFGKKIWETKIVRLIEALVEKWILIYSLKKINSKLRIIENDFISNDCLSFPRTVYWELTQSCNLECIHCYSNSMVKWFKWLDFDTIKKTIDELIDKWVEFLNIWWWEPLMYKDLYKTLDYAISGWLVIEMTTNWTLIGEESIKKLKQVWMKFIQISLDWSCKEIYEKIRKKSDFDKVINSIKLLIASWFVVSINTVLMKHNKDDIINIIKLCNSLWVSYFKVSPLMETWRWFTNMDNIQLSLIEYKKIYKTLLKYKKDHWSDAIKIIIYQNILKPDVKNINWMPKEHFWCPAWRTTCWIDPYWNVYPCSYMNQKELSCGNIKEQSLSDIWSKSEIMANIRNIDKISWKCSHCKFLDLCRWWCRAMAYLRYKKIDATDPLCVVNL</sequence>
<evidence type="ECO:0000256" key="1">
    <source>
        <dbReference type="ARBA" id="ARBA00022691"/>
    </source>
</evidence>
<name>K1XKI0_9BACT</name>
<dbReference type="SFLD" id="SFLDS00029">
    <property type="entry name" value="Radical_SAM"/>
    <property type="match status" value="1"/>
</dbReference>
<dbReference type="InterPro" id="IPR007197">
    <property type="entry name" value="rSAM"/>
</dbReference>
<organism evidence="6">
    <name type="scientific">uncultured bacterium</name>
    <name type="common">gcode 4</name>
    <dbReference type="NCBI Taxonomy" id="1234023"/>
    <lineage>
        <taxon>Bacteria</taxon>
        <taxon>environmental samples</taxon>
    </lineage>
</organism>
<dbReference type="CDD" id="cd21123">
    <property type="entry name" value="SPASM_MftC-like"/>
    <property type="match status" value="1"/>
</dbReference>
<dbReference type="SUPFAM" id="SSF102114">
    <property type="entry name" value="Radical SAM enzymes"/>
    <property type="match status" value="1"/>
</dbReference>
<reference evidence="6" key="1">
    <citation type="journal article" date="2012" name="Science">
        <title>Fermentation, hydrogen, and sulfur metabolism in multiple uncultivated bacterial phyla.</title>
        <authorList>
            <person name="Wrighton K.C."/>
            <person name="Thomas B.C."/>
            <person name="Sharon I."/>
            <person name="Miller C.S."/>
            <person name="Castelle C.J."/>
            <person name="VerBerkmoes N.C."/>
            <person name="Wilkins M.J."/>
            <person name="Hettich R.L."/>
            <person name="Lipton M.S."/>
            <person name="Williams K.H."/>
            <person name="Long P.E."/>
            <person name="Banfield J.F."/>
        </authorList>
    </citation>
    <scope>NUCLEOTIDE SEQUENCE [LARGE SCALE GENOMIC DNA]</scope>
</reference>
<dbReference type="InterPro" id="IPR023885">
    <property type="entry name" value="4Fe4S-binding_SPASM_dom"/>
</dbReference>
<dbReference type="PANTHER" id="PTHR11228">
    <property type="entry name" value="RADICAL SAM DOMAIN PROTEIN"/>
    <property type="match status" value="1"/>
</dbReference>
<dbReference type="GO" id="GO:0051536">
    <property type="term" value="F:iron-sulfur cluster binding"/>
    <property type="evidence" value="ECO:0007669"/>
    <property type="project" value="UniProtKB-KW"/>
</dbReference>
<keyword evidence="2" id="KW-0479">Metal-binding</keyword>
<dbReference type="PROSITE" id="PS51918">
    <property type="entry name" value="RADICAL_SAM"/>
    <property type="match status" value="1"/>
</dbReference>
<dbReference type="SFLD" id="SFLDG01386">
    <property type="entry name" value="main_SPASM_domain-containing"/>
    <property type="match status" value="1"/>
</dbReference>
<dbReference type="CDD" id="cd01335">
    <property type="entry name" value="Radical_SAM"/>
    <property type="match status" value="1"/>
</dbReference>
<keyword evidence="1" id="KW-0949">S-adenosyl-L-methionine</keyword>
<comment type="caution">
    <text evidence="6">The sequence shown here is derived from an EMBL/GenBank/DDBJ whole genome shotgun (WGS) entry which is preliminary data.</text>
</comment>
<dbReference type="GO" id="GO:0003824">
    <property type="term" value="F:catalytic activity"/>
    <property type="evidence" value="ECO:0007669"/>
    <property type="project" value="InterPro"/>
</dbReference>
<dbReference type="InterPro" id="IPR050377">
    <property type="entry name" value="Radical_SAM_PqqE_MftC-like"/>
</dbReference>
<dbReference type="Pfam" id="PF04055">
    <property type="entry name" value="Radical_SAM"/>
    <property type="match status" value="1"/>
</dbReference>
<evidence type="ECO:0000259" key="5">
    <source>
        <dbReference type="PROSITE" id="PS51918"/>
    </source>
</evidence>
<keyword evidence="4" id="KW-0411">Iron-sulfur</keyword>
<keyword evidence="3" id="KW-0408">Iron</keyword>
<dbReference type="Gene3D" id="3.20.20.70">
    <property type="entry name" value="Aldolase class I"/>
    <property type="match status" value="1"/>
</dbReference>
<dbReference type="NCBIfam" id="TIGR04085">
    <property type="entry name" value="rSAM_more_4Fe4S"/>
    <property type="match status" value="1"/>
</dbReference>
<gene>
    <name evidence="6" type="ORF">ACD_80C00011G0009</name>
</gene>
<dbReference type="InterPro" id="IPR006638">
    <property type="entry name" value="Elp3/MiaA/NifB-like_rSAM"/>
</dbReference>
<dbReference type="SFLD" id="SFLDG01067">
    <property type="entry name" value="SPASM/twitch_domain_containing"/>
    <property type="match status" value="1"/>
</dbReference>
<evidence type="ECO:0000313" key="6">
    <source>
        <dbReference type="EMBL" id="EKD25622.1"/>
    </source>
</evidence>
<accession>K1XKI0</accession>
<dbReference type="InterPro" id="IPR013785">
    <property type="entry name" value="Aldolase_TIM"/>
</dbReference>
<proteinExistence type="predicted"/>
<dbReference type="AlphaFoldDB" id="K1XKI0"/>
<dbReference type="PANTHER" id="PTHR11228:SF7">
    <property type="entry name" value="PQQA PEPTIDE CYCLASE"/>
    <property type="match status" value="1"/>
</dbReference>
<dbReference type="GO" id="GO:0046872">
    <property type="term" value="F:metal ion binding"/>
    <property type="evidence" value="ECO:0007669"/>
    <property type="project" value="UniProtKB-KW"/>
</dbReference>
<dbReference type="SMART" id="SM00729">
    <property type="entry name" value="Elp3"/>
    <property type="match status" value="1"/>
</dbReference>
<dbReference type="Pfam" id="PF13186">
    <property type="entry name" value="SPASM"/>
    <property type="match status" value="1"/>
</dbReference>
<feature type="domain" description="Radical SAM core" evidence="5">
    <location>
        <begin position="99"/>
        <end position="335"/>
    </location>
</feature>
<dbReference type="EMBL" id="AMFJ01036018">
    <property type="protein sequence ID" value="EKD25622.1"/>
    <property type="molecule type" value="Genomic_DNA"/>
</dbReference>
<dbReference type="InterPro" id="IPR058240">
    <property type="entry name" value="rSAM_sf"/>
</dbReference>